<dbReference type="Proteomes" id="UP000030763">
    <property type="component" value="Unassembled WGS sequence"/>
</dbReference>
<feature type="compositionally biased region" description="Low complexity" evidence="1">
    <location>
        <begin position="703"/>
        <end position="712"/>
    </location>
</feature>
<feature type="region of interest" description="Disordered" evidence="1">
    <location>
        <begin position="655"/>
        <end position="712"/>
    </location>
</feature>
<feature type="region of interest" description="Disordered" evidence="1">
    <location>
        <begin position="227"/>
        <end position="258"/>
    </location>
</feature>
<feature type="compositionally biased region" description="Low complexity" evidence="1">
    <location>
        <begin position="155"/>
        <end position="166"/>
    </location>
</feature>
<feature type="region of interest" description="Disordered" evidence="1">
    <location>
        <begin position="493"/>
        <end position="534"/>
    </location>
</feature>
<sequence>MSSRVREVLRQRRAASRAVGMSDKNIRVDARTCVELIPLTWVMNTLVLPWYLPAGTVAFEPHMEYGESEGGISDEEEDSSVPITSSVTGTAVLPESHNPQTPTAVLPTPSPMPAKRTLALNYYFGLDQAEDGRSSHPQTDAATAVASIGASGVPEDSSSSSDSSESLFDGLSRSSSNSSNTSSSSSSSSTSSYLRDPQLEISTSVGIAAAQQHLEEPTECIRRSASEGAELASLDRSEGASSSTQKQQERPSTANAPGRLLLPSVVSISAFRLGPIGFRRVTSAADAAPGMQQPTAPAAACASASEGSTEAPGAVVDAVGLDGSAVVEGHLQTAMRPKMQLPLDGFSLSPPATRGSSVAVAAESGHVLQPLGPGFRAAALLGLQVKEAEAGAATQTATRTSEAPGASTGEFTAAGRVEQHLSMGDTNAAAGDSCGGSCTAVASASSNLGVSIAPSENRRSKSEDAAPAYSSLRIGADASVVLEGVQPKGCRASAQTGAVSHADSSSRRSVAPAHFTSARFEPPPVSAAAPTSSATRLWLPRSTREMHACSSTSAMFMALAQETPERTRSPEGSKVGMPRNSFSAAFAAAGAATKAGEAAAREAAAIRASTAGTADGLGSYSSFESTDPLTSRCDSFASAASRTRNDDEAHVAGLQQMQQKKGDGTAGDCQHTGSRSADTSAVPRTASYESLLTGSSKEAGEASPPSSRSSVS</sequence>
<protein>
    <submittedName>
        <fullName evidence="2">Uncharacterized protein</fullName>
    </submittedName>
</protein>
<dbReference type="OMA" id="TECIRRS"/>
<keyword evidence="3" id="KW-1185">Reference proteome</keyword>
<dbReference type="GeneID" id="25334107"/>
<feature type="region of interest" description="Disordered" evidence="1">
    <location>
        <begin position="90"/>
        <end position="112"/>
    </location>
</feature>
<feature type="compositionally biased region" description="Low complexity" evidence="1">
    <location>
        <begin position="174"/>
        <end position="192"/>
    </location>
</feature>
<reference evidence="2" key="2">
    <citation type="submission" date="2013-10" db="EMBL/GenBank/DDBJ databases">
        <authorList>
            <person name="Aslett M."/>
        </authorList>
    </citation>
    <scope>NUCLEOTIDE SEQUENCE [LARGE SCALE GENOMIC DNA]</scope>
    <source>
        <strain evidence="2">Weybridge</strain>
    </source>
</reference>
<gene>
    <name evidence="2" type="ORF">EMWEY_00001210</name>
</gene>
<reference evidence="2" key="1">
    <citation type="submission" date="2013-10" db="EMBL/GenBank/DDBJ databases">
        <title>Genomic analysis of the causative agents of coccidiosis in chickens.</title>
        <authorList>
            <person name="Reid A.J."/>
            <person name="Blake D."/>
            <person name="Billington K."/>
            <person name="Browne H."/>
            <person name="Dunn M."/>
            <person name="Hung S."/>
            <person name="Kawahara F."/>
            <person name="Miranda-Saavedra D."/>
            <person name="Mourier T."/>
            <person name="Nagra H."/>
            <person name="Otto T.D."/>
            <person name="Rawlings N."/>
            <person name="Sanchez A."/>
            <person name="Sanders M."/>
            <person name="Subramaniam C."/>
            <person name="Tay Y."/>
            <person name="Dear P."/>
            <person name="Doerig C."/>
            <person name="Gruber A."/>
            <person name="Parkinson J."/>
            <person name="Shirley M."/>
            <person name="Wan K.L."/>
            <person name="Berriman M."/>
            <person name="Tomley F."/>
            <person name="Pain A."/>
        </authorList>
    </citation>
    <scope>NUCLEOTIDE SEQUENCE [LARGE SCALE GENOMIC DNA]</scope>
    <source>
        <strain evidence="2">Weybridge</strain>
    </source>
</reference>
<feature type="region of interest" description="Disordered" evidence="1">
    <location>
        <begin position="129"/>
        <end position="194"/>
    </location>
</feature>
<dbReference type="OrthoDB" id="10498760at2759"/>
<proteinExistence type="predicted"/>
<dbReference type="EMBL" id="HG722022">
    <property type="protein sequence ID" value="CDJ61184.1"/>
    <property type="molecule type" value="Genomic_DNA"/>
</dbReference>
<evidence type="ECO:0000313" key="3">
    <source>
        <dbReference type="Proteomes" id="UP000030763"/>
    </source>
</evidence>
<evidence type="ECO:0000256" key="1">
    <source>
        <dbReference type="SAM" id="MobiDB-lite"/>
    </source>
</evidence>
<feature type="compositionally biased region" description="Polar residues" evidence="1">
    <location>
        <begin position="239"/>
        <end position="255"/>
    </location>
</feature>
<dbReference type="VEuPathDB" id="ToxoDB:EMWEY_00001210"/>
<evidence type="ECO:0000313" key="2">
    <source>
        <dbReference type="EMBL" id="CDJ61184.1"/>
    </source>
</evidence>
<dbReference type="RefSeq" id="XP_013337834.1">
    <property type="nucleotide sequence ID" value="XM_013482380.1"/>
</dbReference>
<organism evidence="2 3">
    <name type="scientific">Eimeria maxima</name>
    <name type="common">Coccidian parasite</name>
    <dbReference type="NCBI Taxonomy" id="5804"/>
    <lineage>
        <taxon>Eukaryota</taxon>
        <taxon>Sar</taxon>
        <taxon>Alveolata</taxon>
        <taxon>Apicomplexa</taxon>
        <taxon>Conoidasida</taxon>
        <taxon>Coccidia</taxon>
        <taxon>Eucoccidiorida</taxon>
        <taxon>Eimeriorina</taxon>
        <taxon>Eimeriidae</taxon>
        <taxon>Eimeria</taxon>
    </lineage>
</organism>
<feature type="compositionally biased region" description="Polar residues" evidence="1">
    <location>
        <begin position="687"/>
        <end position="696"/>
    </location>
</feature>
<name>U6MFF8_EIMMA</name>
<dbReference type="AlphaFoldDB" id="U6MFF8"/>
<accession>U6MFF8</accession>